<name>A0ABM4RKP7_BOSIN</name>
<reference evidence="3" key="1">
    <citation type="submission" date="2025-08" db="UniProtKB">
        <authorList>
            <consortium name="RefSeq"/>
        </authorList>
    </citation>
    <scope>IDENTIFICATION</scope>
    <source>
        <tissue evidence="3">Blood</tissue>
    </source>
</reference>
<proteinExistence type="predicted"/>
<accession>A0ABM4RKP7</accession>
<dbReference type="RefSeq" id="XP_070636125.1">
    <property type="nucleotide sequence ID" value="XM_070780024.1"/>
</dbReference>
<dbReference type="Pfam" id="PF15703">
    <property type="entry name" value="LAT2"/>
    <property type="match status" value="1"/>
</dbReference>
<dbReference type="GeneID" id="139179743"/>
<evidence type="ECO:0000256" key="1">
    <source>
        <dbReference type="SAM" id="MobiDB-lite"/>
    </source>
</evidence>
<dbReference type="PANTHER" id="PTHR15646">
    <property type="entry name" value="LINKER FOR ACTIVATION OF T-CELLS FAMILY MEMBER 2"/>
    <property type="match status" value="1"/>
</dbReference>
<evidence type="ECO:0000313" key="3">
    <source>
        <dbReference type="RefSeq" id="XP_070636125.1"/>
    </source>
</evidence>
<protein>
    <submittedName>
        <fullName evidence="3">Linker for activation of T-cells family member 2 isoform X3</fullName>
    </submittedName>
</protein>
<dbReference type="Proteomes" id="UP001652663">
    <property type="component" value="Chromosome 25"/>
</dbReference>
<evidence type="ECO:0000313" key="2">
    <source>
        <dbReference type="Proteomes" id="UP001652663"/>
    </source>
</evidence>
<dbReference type="PANTHER" id="PTHR15646:SF5">
    <property type="entry name" value="LINKER FOR ACTIVATION OF T-CELLS FAMILY MEMBER 2"/>
    <property type="match status" value="1"/>
</dbReference>
<feature type="region of interest" description="Disordered" evidence="1">
    <location>
        <begin position="32"/>
        <end position="63"/>
    </location>
</feature>
<feature type="region of interest" description="Disordered" evidence="1">
    <location>
        <begin position="150"/>
        <end position="201"/>
    </location>
</feature>
<keyword evidence="2" id="KW-1185">Reference proteome</keyword>
<dbReference type="InterPro" id="IPR031428">
    <property type="entry name" value="LAT2"/>
</dbReference>
<feature type="compositionally biased region" description="Basic and acidic residues" evidence="1">
    <location>
        <begin position="170"/>
        <end position="181"/>
    </location>
</feature>
<organism evidence="2 3">
    <name type="scientific">Bos indicus</name>
    <name type="common">Zebu</name>
    <dbReference type="NCBI Taxonomy" id="9915"/>
    <lineage>
        <taxon>Eukaryota</taxon>
        <taxon>Metazoa</taxon>
        <taxon>Chordata</taxon>
        <taxon>Craniata</taxon>
        <taxon>Vertebrata</taxon>
        <taxon>Euteleostomi</taxon>
        <taxon>Mammalia</taxon>
        <taxon>Eutheria</taxon>
        <taxon>Laurasiatheria</taxon>
        <taxon>Artiodactyla</taxon>
        <taxon>Ruminantia</taxon>
        <taxon>Pecora</taxon>
        <taxon>Bovidae</taxon>
        <taxon>Bovinae</taxon>
        <taxon>Bos</taxon>
    </lineage>
</organism>
<sequence>MSRGVLVREAWPGDTASNMELTRKDKLLRFSPSLEDSSSPRYQYFSKGSRPRSEEAYIDPTSTDYYNYDPFQKPVEDDDDTNSYENVLICKPKRMESGDEGSEDYQNSASIQQWRESKKVMGAREPFIASPGPLLQSRSASTLPAALLGGASTCPEDQRAGHAAPGLGKDSYREPTSDRLPRASLGSGGSRRGPVPRTGDSCVPLPALKTSYYMGVCVLFFRFGF</sequence>
<gene>
    <name evidence="3" type="primary">LAT2</name>
</gene>